<proteinExistence type="predicted"/>
<dbReference type="InterPro" id="IPR033880">
    <property type="entry name" value="SPFH_YdjI"/>
</dbReference>
<feature type="domain" description="SPFH" evidence="2">
    <location>
        <begin position="25"/>
        <end position="210"/>
    </location>
</feature>
<reference evidence="3 4" key="1">
    <citation type="submission" date="2018-08" db="EMBL/GenBank/DDBJ databases">
        <title>A genome reference for cultivated species of the human gut microbiota.</title>
        <authorList>
            <person name="Zou Y."/>
            <person name="Xue W."/>
            <person name="Luo G."/>
        </authorList>
    </citation>
    <scope>NUCLEOTIDE SEQUENCE [LARGE SCALE GENOMIC DNA]</scope>
    <source>
        <strain evidence="3 4">AF04-15</strain>
    </source>
</reference>
<protein>
    <recommendedName>
        <fullName evidence="2">SPFH domain-containing protein</fullName>
    </recommendedName>
</protein>
<dbReference type="Pfam" id="PF13421">
    <property type="entry name" value="Band_7_1"/>
    <property type="match status" value="1"/>
</dbReference>
<feature type="coiled-coil region" evidence="1">
    <location>
        <begin position="205"/>
        <end position="232"/>
    </location>
</feature>
<comment type="caution">
    <text evidence="3">The sequence shown here is derived from an EMBL/GenBank/DDBJ whole genome shotgun (WGS) entry which is preliminary data.</text>
</comment>
<evidence type="ECO:0000313" key="4">
    <source>
        <dbReference type="Proteomes" id="UP000283880"/>
    </source>
</evidence>
<accession>A0A413FJP7</accession>
<evidence type="ECO:0000259" key="2">
    <source>
        <dbReference type="Pfam" id="PF13421"/>
    </source>
</evidence>
<dbReference type="EMBL" id="QSBM01000002">
    <property type="protein sequence ID" value="RGX32053.1"/>
    <property type="molecule type" value="Genomic_DNA"/>
</dbReference>
<dbReference type="AlphaFoldDB" id="A0A413FJP7"/>
<dbReference type="Proteomes" id="UP000283880">
    <property type="component" value="Unassembled WGS sequence"/>
</dbReference>
<dbReference type="RefSeq" id="WP_007713900.1">
    <property type="nucleotide sequence ID" value="NZ_JAWRJJ010000466.1"/>
</dbReference>
<evidence type="ECO:0000313" key="3">
    <source>
        <dbReference type="EMBL" id="RGX32053.1"/>
    </source>
</evidence>
<organism evidence="3 4">
    <name type="scientific">Enterocloster asparagiformis</name>
    <dbReference type="NCBI Taxonomy" id="333367"/>
    <lineage>
        <taxon>Bacteria</taxon>
        <taxon>Bacillati</taxon>
        <taxon>Bacillota</taxon>
        <taxon>Clostridia</taxon>
        <taxon>Lachnospirales</taxon>
        <taxon>Lachnospiraceae</taxon>
        <taxon>Enterocloster</taxon>
    </lineage>
</organism>
<keyword evidence="1" id="KW-0175">Coiled coil</keyword>
<gene>
    <name evidence="3" type="ORF">DWV29_04495</name>
</gene>
<evidence type="ECO:0000256" key="1">
    <source>
        <dbReference type="SAM" id="Coils"/>
    </source>
</evidence>
<name>A0A413FJP7_9FIRM</name>
<sequence>MSVDRICDPGGEALIRKSPVVDFARGSVLLVKPGSAALVDINGSRQLYGPGRHVLDTGLSAYFGWAQCLASRGVPLLSANVYFVDTDQYYHINIQTDSLLVYDQMTHIPLSVKGRVSLRVWIQDPEMLVDRLGGEEGCTAASLVEFLRPEVQPAVYRIVGEAFQKRPYFQVVSELDRMSDRLTGELRAVMPECGLSLERAAVEALSAGEKELEELSGQIRELNRKIMEIKLDGRRGMMKTAVEKNRIGQLYGGDTGRADMAGIMKSWASNPNVNSNPAMWPMALSMGKQMAKVYQAPPQVHFAESAPQKGAVQGPRPLAVRGAGRERYCGACGRKVQYDAAFCPVCNHALF</sequence>
<dbReference type="OrthoDB" id="9788304at2"/>